<evidence type="ECO:0008006" key="3">
    <source>
        <dbReference type="Google" id="ProtNLM"/>
    </source>
</evidence>
<reference evidence="1" key="2">
    <citation type="journal article" date="2024" name="Plant">
        <title>Genomic evolution and insights into agronomic trait innovations of Sesamum species.</title>
        <authorList>
            <person name="Miao H."/>
            <person name="Wang L."/>
            <person name="Qu L."/>
            <person name="Liu H."/>
            <person name="Sun Y."/>
            <person name="Le M."/>
            <person name="Wang Q."/>
            <person name="Wei S."/>
            <person name="Zheng Y."/>
            <person name="Lin W."/>
            <person name="Duan Y."/>
            <person name="Cao H."/>
            <person name="Xiong S."/>
            <person name="Wang X."/>
            <person name="Wei L."/>
            <person name="Li C."/>
            <person name="Ma Q."/>
            <person name="Ju M."/>
            <person name="Zhao R."/>
            <person name="Li G."/>
            <person name="Mu C."/>
            <person name="Tian Q."/>
            <person name="Mei H."/>
            <person name="Zhang T."/>
            <person name="Gao T."/>
            <person name="Zhang H."/>
        </authorList>
    </citation>
    <scope>NUCLEOTIDE SEQUENCE</scope>
    <source>
        <strain evidence="1">K16</strain>
    </source>
</reference>
<accession>A0AAE1X5A0</accession>
<dbReference type="EMBL" id="JACGWL010000003">
    <property type="protein sequence ID" value="KAK4405535.1"/>
    <property type="molecule type" value="Genomic_DNA"/>
</dbReference>
<organism evidence="1 2">
    <name type="scientific">Sesamum angolense</name>
    <dbReference type="NCBI Taxonomy" id="2727404"/>
    <lineage>
        <taxon>Eukaryota</taxon>
        <taxon>Viridiplantae</taxon>
        <taxon>Streptophyta</taxon>
        <taxon>Embryophyta</taxon>
        <taxon>Tracheophyta</taxon>
        <taxon>Spermatophyta</taxon>
        <taxon>Magnoliopsida</taxon>
        <taxon>eudicotyledons</taxon>
        <taxon>Gunneridae</taxon>
        <taxon>Pentapetalae</taxon>
        <taxon>asterids</taxon>
        <taxon>lamiids</taxon>
        <taxon>Lamiales</taxon>
        <taxon>Pedaliaceae</taxon>
        <taxon>Sesamum</taxon>
    </lineage>
</organism>
<dbReference type="Gene3D" id="3.80.10.10">
    <property type="entry name" value="Ribonuclease Inhibitor"/>
    <property type="match status" value="1"/>
</dbReference>
<name>A0AAE1X5A0_9LAMI</name>
<gene>
    <name evidence="1" type="ORF">Sango_0560000</name>
</gene>
<keyword evidence="2" id="KW-1185">Reference proteome</keyword>
<dbReference type="Proteomes" id="UP001289374">
    <property type="component" value="Unassembled WGS sequence"/>
</dbReference>
<evidence type="ECO:0000313" key="1">
    <source>
        <dbReference type="EMBL" id="KAK4405535.1"/>
    </source>
</evidence>
<comment type="caution">
    <text evidence="1">The sequence shown here is derived from an EMBL/GenBank/DDBJ whole genome shotgun (WGS) entry which is preliminary data.</text>
</comment>
<dbReference type="PANTHER" id="PTHR15140">
    <property type="entry name" value="TUBULIN-SPECIFIC CHAPERONE E"/>
    <property type="match status" value="1"/>
</dbReference>
<dbReference type="SUPFAM" id="SSF52047">
    <property type="entry name" value="RNI-like"/>
    <property type="match status" value="1"/>
</dbReference>
<protein>
    <recommendedName>
        <fullName evidence="3">Disease resistance protein</fullName>
    </recommendedName>
</protein>
<sequence length="196" mass="22780">MSLVRSFLCIGLASRAILSPVFFALRLLRVLELWDIEFHQFPTEILELVNLRYLAFSCNSVLPSAVSRLWNLQTLIVRSIIFPPSIIKLKLSWCRITWGFMKTVGSLPNLEVLKIQNCTFKDQEMQPTDQEWEPTEVEFCSVQFLLLEKLELVHWRADETHFPRLRHLVIRECSALEEIPSGIGDIPTLEIIELDK</sequence>
<proteinExistence type="predicted"/>
<reference evidence="1" key="1">
    <citation type="submission" date="2020-06" db="EMBL/GenBank/DDBJ databases">
        <authorList>
            <person name="Li T."/>
            <person name="Hu X."/>
            <person name="Zhang T."/>
            <person name="Song X."/>
            <person name="Zhang H."/>
            <person name="Dai N."/>
            <person name="Sheng W."/>
            <person name="Hou X."/>
            <person name="Wei L."/>
        </authorList>
    </citation>
    <scope>NUCLEOTIDE SEQUENCE</scope>
    <source>
        <strain evidence="1">K16</strain>
        <tissue evidence="1">Leaf</tissue>
    </source>
</reference>
<dbReference type="InterPro" id="IPR032675">
    <property type="entry name" value="LRR_dom_sf"/>
</dbReference>
<evidence type="ECO:0000313" key="2">
    <source>
        <dbReference type="Proteomes" id="UP001289374"/>
    </source>
</evidence>
<dbReference type="PANTHER" id="PTHR15140:SF33">
    <property type="entry name" value="LATE BLIGHT RESISTANCE PROTEIN HOMOLOG R1A-3 ISOFORM X1"/>
    <property type="match status" value="1"/>
</dbReference>
<dbReference type="AlphaFoldDB" id="A0AAE1X5A0"/>